<accession>A0ABQ3GEC6</accession>
<evidence type="ECO:0000256" key="1">
    <source>
        <dbReference type="SAM" id="MobiDB-lite"/>
    </source>
</evidence>
<organism evidence="2 3">
    <name type="scientific">Pseudorhodoferax aquiterrae</name>
    <dbReference type="NCBI Taxonomy" id="747304"/>
    <lineage>
        <taxon>Bacteria</taxon>
        <taxon>Pseudomonadati</taxon>
        <taxon>Pseudomonadota</taxon>
        <taxon>Betaproteobacteria</taxon>
        <taxon>Burkholderiales</taxon>
        <taxon>Comamonadaceae</taxon>
    </lineage>
</organism>
<reference evidence="3" key="1">
    <citation type="journal article" date="2019" name="Int. J. Syst. Evol. Microbiol.">
        <title>The Global Catalogue of Microorganisms (GCM) 10K type strain sequencing project: providing services to taxonomists for standard genome sequencing and annotation.</title>
        <authorList>
            <consortium name="The Broad Institute Genomics Platform"/>
            <consortium name="The Broad Institute Genome Sequencing Center for Infectious Disease"/>
            <person name="Wu L."/>
            <person name="Ma J."/>
        </authorList>
    </citation>
    <scope>NUCLEOTIDE SEQUENCE [LARGE SCALE GENOMIC DNA]</scope>
    <source>
        <strain evidence="3">KCTC 23314</strain>
    </source>
</reference>
<protein>
    <submittedName>
        <fullName evidence="2">Uncharacterized protein</fullName>
    </submittedName>
</protein>
<comment type="caution">
    <text evidence="2">The sequence shown here is derived from an EMBL/GenBank/DDBJ whole genome shotgun (WGS) entry which is preliminary data.</text>
</comment>
<feature type="compositionally biased region" description="Basic and acidic residues" evidence="1">
    <location>
        <begin position="94"/>
        <end position="105"/>
    </location>
</feature>
<dbReference type="Proteomes" id="UP000626210">
    <property type="component" value="Unassembled WGS sequence"/>
</dbReference>
<keyword evidence="3" id="KW-1185">Reference proteome</keyword>
<dbReference type="RefSeq" id="WP_189690855.1">
    <property type="nucleotide sequence ID" value="NZ_BMYK01000044.1"/>
</dbReference>
<name>A0ABQ3GEC6_9BURK</name>
<evidence type="ECO:0000313" key="3">
    <source>
        <dbReference type="Proteomes" id="UP000626210"/>
    </source>
</evidence>
<feature type="region of interest" description="Disordered" evidence="1">
    <location>
        <begin position="94"/>
        <end position="118"/>
    </location>
</feature>
<gene>
    <name evidence="2" type="ORF">GCM10007320_63420</name>
</gene>
<proteinExistence type="predicted"/>
<evidence type="ECO:0000313" key="2">
    <source>
        <dbReference type="EMBL" id="GHD03405.1"/>
    </source>
</evidence>
<dbReference type="EMBL" id="BMYK01000044">
    <property type="protein sequence ID" value="GHD03405.1"/>
    <property type="molecule type" value="Genomic_DNA"/>
</dbReference>
<sequence length="118" mass="12862">MAMALFNIQLADGSVMTTTCRRVRATVDGKAFWFAIHQFPGRVPKSISHIASGKRVCDLPTGVAFAMHRRPDEREMAMEALAAVAQRVGPARMRETLEAAEREPRSCAGTPHGSQPQG</sequence>